<accession>A0ABQ5EMH5</accession>
<proteinExistence type="predicted"/>
<dbReference type="Proteomes" id="UP001151760">
    <property type="component" value="Unassembled WGS sequence"/>
</dbReference>
<protein>
    <submittedName>
        <fullName evidence="3">Ribonuclease H-like domain-containing protein</fullName>
    </submittedName>
</protein>
<evidence type="ECO:0000313" key="3">
    <source>
        <dbReference type="EMBL" id="GJT52129.1"/>
    </source>
</evidence>
<sequence length="480" mass="54442">MHVTSQTPESIASEEKDEEVELIVVPSAVKISEEKDESRTTSKNSKPEETLKDPQKEMKDSSTNPKIQAFRRELEEIALKHLGNVPENNTTSTPSVNTGSQTVNTGRLDHDDSLMLELEIFHKPETGIFDEASYDEEDLPHGMKVMAKVVYKNKRDERGVVVRNKAKNGGPRVQHRKKKEGLMSSQPPGFVDPDHPTKVYKVVKALYGLHQAPRAWYATLSTFLEKHGYKRGTIDKLYSLEGQKGYHVGSSCPPIETKLPLTKDEEAFDVDVHLLVQSMIVGYEHVAMNLVSQLESGEEQVEDISPNTLEAQNSLTQGCLSKAKALIRERNIKKKKRLKGKKVVSSLQSRWILLQKEEVGKQVHLDSLLAQRIAKEEELNEQQKKRRTQVQFEAQHYTDEDWDLIRAKIEANAELDMEVISLKNLSFEEVKGRIKIKLVKQVLCTNTTNGYQSTMSNRHKDLLVQEQTDLGKDFSNPCYG</sequence>
<feature type="region of interest" description="Disordered" evidence="1">
    <location>
        <begin position="82"/>
        <end position="107"/>
    </location>
</feature>
<dbReference type="InterPro" id="IPR013103">
    <property type="entry name" value="RVT_2"/>
</dbReference>
<dbReference type="EMBL" id="BQNB010016466">
    <property type="protein sequence ID" value="GJT52129.1"/>
    <property type="molecule type" value="Genomic_DNA"/>
</dbReference>
<keyword evidence="4" id="KW-1185">Reference proteome</keyword>
<feature type="region of interest" description="Disordered" evidence="1">
    <location>
        <begin position="167"/>
        <end position="193"/>
    </location>
</feature>
<reference evidence="3" key="2">
    <citation type="submission" date="2022-01" db="EMBL/GenBank/DDBJ databases">
        <authorList>
            <person name="Yamashiro T."/>
            <person name="Shiraishi A."/>
            <person name="Satake H."/>
            <person name="Nakayama K."/>
        </authorList>
    </citation>
    <scope>NUCLEOTIDE SEQUENCE</scope>
</reference>
<feature type="region of interest" description="Disordered" evidence="1">
    <location>
        <begin position="1"/>
        <end position="66"/>
    </location>
</feature>
<gene>
    <name evidence="3" type="ORF">Tco_0978286</name>
</gene>
<organism evidence="3 4">
    <name type="scientific">Tanacetum coccineum</name>
    <dbReference type="NCBI Taxonomy" id="301880"/>
    <lineage>
        <taxon>Eukaryota</taxon>
        <taxon>Viridiplantae</taxon>
        <taxon>Streptophyta</taxon>
        <taxon>Embryophyta</taxon>
        <taxon>Tracheophyta</taxon>
        <taxon>Spermatophyta</taxon>
        <taxon>Magnoliopsida</taxon>
        <taxon>eudicotyledons</taxon>
        <taxon>Gunneridae</taxon>
        <taxon>Pentapetalae</taxon>
        <taxon>asterids</taxon>
        <taxon>campanulids</taxon>
        <taxon>Asterales</taxon>
        <taxon>Asteraceae</taxon>
        <taxon>Asteroideae</taxon>
        <taxon>Anthemideae</taxon>
        <taxon>Anthemidinae</taxon>
        <taxon>Tanacetum</taxon>
    </lineage>
</organism>
<evidence type="ECO:0000256" key="1">
    <source>
        <dbReference type="SAM" id="MobiDB-lite"/>
    </source>
</evidence>
<feature type="compositionally biased region" description="Basic and acidic residues" evidence="1">
    <location>
        <begin position="31"/>
        <end position="60"/>
    </location>
</feature>
<reference evidence="3" key="1">
    <citation type="journal article" date="2022" name="Int. J. Mol. Sci.">
        <title>Draft Genome of Tanacetum Coccineum: Genomic Comparison of Closely Related Tanacetum-Family Plants.</title>
        <authorList>
            <person name="Yamashiro T."/>
            <person name="Shiraishi A."/>
            <person name="Nakayama K."/>
            <person name="Satake H."/>
        </authorList>
    </citation>
    <scope>NUCLEOTIDE SEQUENCE</scope>
</reference>
<name>A0ABQ5EMH5_9ASTR</name>
<comment type="caution">
    <text evidence="3">The sequence shown here is derived from an EMBL/GenBank/DDBJ whole genome shotgun (WGS) entry which is preliminary data.</text>
</comment>
<evidence type="ECO:0000259" key="2">
    <source>
        <dbReference type="Pfam" id="PF07727"/>
    </source>
</evidence>
<dbReference type="Pfam" id="PF07727">
    <property type="entry name" value="RVT_2"/>
    <property type="match status" value="1"/>
</dbReference>
<feature type="compositionally biased region" description="Polar residues" evidence="1">
    <location>
        <begin position="1"/>
        <end position="10"/>
    </location>
</feature>
<evidence type="ECO:0000313" key="4">
    <source>
        <dbReference type="Proteomes" id="UP001151760"/>
    </source>
</evidence>
<feature type="compositionally biased region" description="Polar residues" evidence="1">
    <location>
        <begin position="86"/>
        <end position="105"/>
    </location>
</feature>
<feature type="domain" description="Reverse transcriptase Ty1/copia-type" evidence="2">
    <location>
        <begin position="180"/>
        <end position="235"/>
    </location>
</feature>